<feature type="transmembrane region" description="Helical" evidence="1">
    <location>
        <begin position="258"/>
        <end position="284"/>
    </location>
</feature>
<feature type="transmembrane region" description="Helical" evidence="1">
    <location>
        <begin position="118"/>
        <end position="141"/>
    </location>
</feature>
<keyword evidence="1" id="KW-0812">Transmembrane</keyword>
<gene>
    <name evidence="2" type="ORF">Sjap_009471</name>
</gene>
<organism evidence="2 3">
    <name type="scientific">Stephania japonica</name>
    <dbReference type="NCBI Taxonomy" id="461633"/>
    <lineage>
        <taxon>Eukaryota</taxon>
        <taxon>Viridiplantae</taxon>
        <taxon>Streptophyta</taxon>
        <taxon>Embryophyta</taxon>
        <taxon>Tracheophyta</taxon>
        <taxon>Spermatophyta</taxon>
        <taxon>Magnoliopsida</taxon>
        <taxon>Ranunculales</taxon>
        <taxon>Menispermaceae</taxon>
        <taxon>Menispermoideae</taxon>
        <taxon>Cissampelideae</taxon>
        <taxon>Stephania</taxon>
    </lineage>
</organism>
<proteinExistence type="predicted"/>
<feature type="transmembrane region" description="Helical" evidence="1">
    <location>
        <begin position="147"/>
        <end position="166"/>
    </location>
</feature>
<name>A0AAP0PCA7_9MAGN</name>
<sequence length="663" mass="74810">MAKHPCFNTDGYSSPVPIIGLYIAGASLVCLLLMLYDILFAVQCKARYIPCRLFSLSSVTLTLLSVVSKLPVDLTTSMPSARDQLSKLTGTTMTCICIGFMAPSLGSNRVSESISNMAALSILVVTVVVNICIQIATGVIFSFLVEHIIVLCFMLMLLVVCWYSTFELNDEKRTLPLRNVCHFLTIPKGEPSLMHRVKSWYISSCIDNPQLVLCKTTLSSGIGPICIMCSFVLLQAAYRAILVVENSKFCGGASDYGWSMWIIVITQIIAITIGALAIAFRWFAVVGHLELDFRVGIMILELQDLQIQFLFMKRRSIKTSILVLSKFLLKFVLSMLLFCIHVTVSAIPFIVFRFLFQKIGKLKCFMCKTTAKDTASLGSWKKEFEFERQDGLSQRVIIGCIDNINKWMNVKRDSSSSCIVQMLSRHRLSYTPPLLDKLLEVGKRRPDPYKVTCLSMVLLLKVGAATIPPVLSKSMRDTLHEAFEIVYYIDKKMNGGSIDLRRRQFAKLFWEGGDVDLSKRLGVKNANADPVRRVISNMECAFDVLPGILTGNELRVIRDFMKDRDYTSVEELCDYIEQLFSEMLQFFLAQLPCYVFKEVNEGSFEDCAERVTFIAKRLCELDSSLEDKVQWIFPEACTNSNTSCFFDPRQNHVLMSQNNVSTP</sequence>
<evidence type="ECO:0000313" key="2">
    <source>
        <dbReference type="EMBL" id="KAK9138877.1"/>
    </source>
</evidence>
<accession>A0AAP0PCA7</accession>
<keyword evidence="1" id="KW-0472">Membrane</keyword>
<dbReference type="Proteomes" id="UP001417504">
    <property type="component" value="Unassembled WGS sequence"/>
</dbReference>
<keyword evidence="1" id="KW-1133">Transmembrane helix</keyword>
<dbReference type="AlphaFoldDB" id="A0AAP0PCA7"/>
<feature type="transmembrane region" description="Helical" evidence="1">
    <location>
        <begin position="19"/>
        <end position="42"/>
    </location>
</feature>
<dbReference type="EMBL" id="JBBNAE010000003">
    <property type="protein sequence ID" value="KAK9138877.1"/>
    <property type="molecule type" value="Genomic_DNA"/>
</dbReference>
<dbReference type="PANTHER" id="PTHR35307:SF3">
    <property type="entry name" value="DUF4220 DOMAIN-CONTAINING PROTEIN"/>
    <property type="match status" value="1"/>
</dbReference>
<evidence type="ECO:0000256" key="1">
    <source>
        <dbReference type="SAM" id="Phobius"/>
    </source>
</evidence>
<feature type="transmembrane region" description="Helical" evidence="1">
    <location>
        <begin position="88"/>
        <end position="106"/>
    </location>
</feature>
<feature type="transmembrane region" description="Helical" evidence="1">
    <location>
        <begin position="49"/>
        <end position="68"/>
    </location>
</feature>
<keyword evidence="3" id="KW-1185">Reference proteome</keyword>
<protein>
    <submittedName>
        <fullName evidence="2">Uncharacterized protein</fullName>
    </submittedName>
</protein>
<reference evidence="2 3" key="1">
    <citation type="submission" date="2024-01" db="EMBL/GenBank/DDBJ databases">
        <title>Genome assemblies of Stephania.</title>
        <authorList>
            <person name="Yang L."/>
        </authorList>
    </citation>
    <scope>NUCLEOTIDE SEQUENCE [LARGE SCALE GENOMIC DNA]</scope>
    <source>
        <strain evidence="2">QJT</strain>
        <tissue evidence="2">Leaf</tissue>
    </source>
</reference>
<evidence type="ECO:0000313" key="3">
    <source>
        <dbReference type="Proteomes" id="UP001417504"/>
    </source>
</evidence>
<dbReference type="PANTHER" id="PTHR35307">
    <property type="entry name" value="PROTEIN, PUTATIVE-RELATED"/>
    <property type="match status" value="1"/>
</dbReference>
<feature type="transmembrane region" description="Helical" evidence="1">
    <location>
        <begin position="218"/>
        <end position="238"/>
    </location>
</feature>
<feature type="transmembrane region" description="Helical" evidence="1">
    <location>
        <begin position="331"/>
        <end position="356"/>
    </location>
</feature>
<comment type="caution">
    <text evidence="2">The sequence shown here is derived from an EMBL/GenBank/DDBJ whole genome shotgun (WGS) entry which is preliminary data.</text>
</comment>